<organism evidence="2 3">
    <name type="scientific">Secundilactobacillus folii</name>
    <dbReference type="NCBI Taxonomy" id="2678357"/>
    <lineage>
        <taxon>Bacteria</taxon>
        <taxon>Bacillati</taxon>
        <taxon>Bacillota</taxon>
        <taxon>Bacilli</taxon>
        <taxon>Lactobacillales</taxon>
        <taxon>Lactobacillaceae</taxon>
        <taxon>Secundilactobacillus</taxon>
    </lineage>
</organism>
<dbReference type="RefSeq" id="WP_155431594.1">
    <property type="nucleotide sequence ID" value="NZ_WNJO01000006.1"/>
</dbReference>
<dbReference type="InterPro" id="IPR036390">
    <property type="entry name" value="WH_DNA-bd_sf"/>
</dbReference>
<dbReference type="PANTHER" id="PTHR33164">
    <property type="entry name" value="TRANSCRIPTIONAL REGULATOR, MARR FAMILY"/>
    <property type="match status" value="1"/>
</dbReference>
<name>A0A7X3C3A6_9LACO</name>
<keyword evidence="3" id="KW-1185">Reference proteome</keyword>
<dbReference type="Proteomes" id="UP000466388">
    <property type="component" value="Unassembled WGS sequence"/>
</dbReference>
<reference evidence="2 3" key="1">
    <citation type="submission" date="2019-11" db="EMBL/GenBank/DDBJ databases">
        <title>Lactobacillus sp. nov. CRM56-3, isolated from fermented tea leaves.</title>
        <authorList>
            <person name="Phuengjayaem S."/>
            <person name="Tanasupawat S."/>
        </authorList>
    </citation>
    <scope>NUCLEOTIDE SEQUENCE [LARGE SCALE GENOMIC DNA]</scope>
    <source>
        <strain evidence="2 3">CRM56-3</strain>
    </source>
</reference>
<dbReference type="InterPro" id="IPR000835">
    <property type="entry name" value="HTH_MarR-typ"/>
</dbReference>
<dbReference type="GO" id="GO:0003700">
    <property type="term" value="F:DNA-binding transcription factor activity"/>
    <property type="evidence" value="ECO:0007669"/>
    <property type="project" value="InterPro"/>
</dbReference>
<dbReference type="SUPFAM" id="SSF46785">
    <property type="entry name" value="Winged helix' DNA-binding domain"/>
    <property type="match status" value="1"/>
</dbReference>
<feature type="domain" description="HTH marR-type" evidence="1">
    <location>
        <begin position="6"/>
        <end position="138"/>
    </location>
</feature>
<dbReference type="Pfam" id="PF12802">
    <property type="entry name" value="MarR_2"/>
    <property type="match status" value="1"/>
</dbReference>
<dbReference type="PROSITE" id="PS50995">
    <property type="entry name" value="HTH_MARR_2"/>
    <property type="match status" value="1"/>
</dbReference>
<evidence type="ECO:0000313" key="3">
    <source>
        <dbReference type="Proteomes" id="UP000466388"/>
    </source>
</evidence>
<dbReference type="EMBL" id="WNJO01000006">
    <property type="protein sequence ID" value="MTV82322.1"/>
    <property type="molecule type" value="Genomic_DNA"/>
</dbReference>
<dbReference type="PANTHER" id="PTHR33164:SF43">
    <property type="entry name" value="HTH-TYPE TRANSCRIPTIONAL REPRESSOR YETL"/>
    <property type="match status" value="1"/>
</dbReference>
<dbReference type="Gene3D" id="1.10.10.10">
    <property type="entry name" value="Winged helix-like DNA-binding domain superfamily/Winged helix DNA-binding domain"/>
    <property type="match status" value="1"/>
</dbReference>
<accession>A0A7X3C3A6</accession>
<evidence type="ECO:0000259" key="1">
    <source>
        <dbReference type="PROSITE" id="PS50995"/>
    </source>
</evidence>
<proteinExistence type="predicted"/>
<evidence type="ECO:0000313" key="2">
    <source>
        <dbReference type="EMBL" id="MTV82322.1"/>
    </source>
</evidence>
<gene>
    <name evidence="2" type="ORF">GM612_06605</name>
</gene>
<dbReference type="SMART" id="SM00347">
    <property type="entry name" value="HTH_MARR"/>
    <property type="match status" value="1"/>
</dbReference>
<dbReference type="InterPro" id="IPR036388">
    <property type="entry name" value="WH-like_DNA-bd_sf"/>
</dbReference>
<dbReference type="AlphaFoldDB" id="A0A7X3C3A6"/>
<sequence length="146" mass="16507">MNFGQDNQVVEYLFLVDQDEQHYIQEQLKQVGLNVMQARALNFIDQNPGAHQQDLAKQLGKQDASTTNILKVLEGRQLITRRLQPGNGRQKQLFLLPDGQALIVKVRSVFTNLEKRATTPLTKSEQATLLATLKKIHAELSKSNDD</sequence>
<dbReference type="InterPro" id="IPR039422">
    <property type="entry name" value="MarR/SlyA-like"/>
</dbReference>
<dbReference type="GO" id="GO:0006950">
    <property type="term" value="P:response to stress"/>
    <property type="evidence" value="ECO:0007669"/>
    <property type="project" value="TreeGrafter"/>
</dbReference>
<protein>
    <submittedName>
        <fullName evidence="2">MarR family transcriptional regulator</fullName>
    </submittedName>
</protein>
<comment type="caution">
    <text evidence="2">The sequence shown here is derived from an EMBL/GenBank/DDBJ whole genome shotgun (WGS) entry which is preliminary data.</text>
</comment>